<keyword evidence="4" id="KW-1185">Reference proteome</keyword>
<accession>A0A090YJY0</accession>
<name>A0A090YJY0_9BACI</name>
<dbReference type="Proteomes" id="UP000029389">
    <property type="component" value="Unassembled WGS sequence"/>
</dbReference>
<evidence type="ECO:0000313" key="4">
    <source>
        <dbReference type="Proteomes" id="UP000264294"/>
    </source>
</evidence>
<proteinExistence type="predicted"/>
<reference evidence="2 4" key="2">
    <citation type="submission" date="2018-08" db="EMBL/GenBank/DDBJ databases">
        <title>Bacillus clarus sp. nov. strain PS00077A.</title>
        <authorList>
            <person name="Mendez Acevedo M."/>
            <person name="Carroll L."/>
            <person name="Mukherjee M."/>
            <person name="Wiedmann M."/>
            <person name="Kovac J."/>
        </authorList>
    </citation>
    <scope>NUCLEOTIDE SEQUENCE [LARGE SCALE GENOMIC DNA]</scope>
    <source>
        <strain evidence="2 4">PS00077A</strain>
    </source>
</reference>
<comment type="caution">
    <text evidence="1">The sequence shown here is derived from an EMBL/GenBank/DDBJ whole genome shotgun (WGS) entry which is preliminary data.</text>
</comment>
<evidence type="ECO:0000313" key="2">
    <source>
        <dbReference type="EMBL" id="RFT64946.1"/>
    </source>
</evidence>
<reference evidence="1 3" key="1">
    <citation type="submission" date="2014-04" db="EMBL/GenBank/DDBJ databases">
        <authorList>
            <person name="Bishop-Lilly K.A."/>
            <person name="Broomall S.M."/>
            <person name="Chain P.S."/>
            <person name="Chertkov O."/>
            <person name="Coyne S.R."/>
            <person name="Daligault H.E."/>
            <person name="Davenport K.W."/>
            <person name="Erkkila T."/>
            <person name="Frey K.G."/>
            <person name="Gibbons H.S."/>
            <person name="Gu W."/>
            <person name="Jaissle J."/>
            <person name="Johnson S.L."/>
            <person name="Koroleva G.I."/>
            <person name="Ladner J.T."/>
            <person name="Lo C.-C."/>
            <person name="Minogue T.D."/>
            <person name="Munk C."/>
            <person name="Palacios G.F."/>
            <person name="Redden C.L."/>
            <person name="Rosenzweig C.N."/>
            <person name="Scholz M.B."/>
            <person name="Teshima H."/>
            <person name="Xu Y."/>
        </authorList>
    </citation>
    <scope>NUCLEOTIDE SEQUENCE [LARGE SCALE GENOMIC DNA]</scope>
    <source>
        <strain evidence="1 3">BHP</strain>
    </source>
</reference>
<dbReference type="Proteomes" id="UP000264294">
    <property type="component" value="Unassembled WGS sequence"/>
</dbReference>
<dbReference type="PATRIC" id="fig|1405.8.peg.5302"/>
<gene>
    <name evidence="2" type="ORF">D0U04_20345</name>
    <name evidence="1" type="ORF">DJ93_5150</name>
</gene>
<evidence type="ECO:0000313" key="1">
    <source>
        <dbReference type="EMBL" id="KFM99078.1"/>
    </source>
</evidence>
<organism evidence="1 3">
    <name type="scientific">Bacillus clarus</name>
    <dbReference type="NCBI Taxonomy" id="2338372"/>
    <lineage>
        <taxon>Bacteria</taxon>
        <taxon>Bacillati</taxon>
        <taxon>Bacillota</taxon>
        <taxon>Bacilli</taxon>
        <taxon>Bacillales</taxon>
        <taxon>Bacillaceae</taxon>
        <taxon>Bacillus</taxon>
        <taxon>Bacillus cereus group</taxon>
    </lineage>
</organism>
<dbReference type="EMBL" id="QVOD01000030">
    <property type="protein sequence ID" value="RFT64946.1"/>
    <property type="molecule type" value="Genomic_DNA"/>
</dbReference>
<sequence length="60" mass="6856">MKFTFGAGTTNHDREAYFAGWEIVRILLDKGNAFSEIASIQENEIPSYLEYVYKETSVCT</sequence>
<protein>
    <submittedName>
        <fullName evidence="1">Uncharacterized protein</fullName>
    </submittedName>
</protein>
<evidence type="ECO:0000313" key="3">
    <source>
        <dbReference type="Proteomes" id="UP000029389"/>
    </source>
</evidence>
<dbReference type="EMBL" id="JMQC01000008">
    <property type="protein sequence ID" value="KFM99078.1"/>
    <property type="molecule type" value="Genomic_DNA"/>
</dbReference>
<dbReference type="AlphaFoldDB" id="A0A090YJY0"/>